<dbReference type="GeneID" id="70080765"/>
<dbReference type="EMBL" id="MT658805">
    <property type="protein sequence ID" value="QNJ57152.1"/>
    <property type="molecule type" value="Genomic_DNA"/>
</dbReference>
<sequence>MKTPKEKIEAARKKLDDAIAELVQTIAREGEGSVQNAIPVGWVLSVDHKFYDGDLGFMGGLVSSYHKPEQAHYHGKMILERAYEAALERDAPSYECDREHVDEVDEDG</sequence>
<dbReference type="Proteomes" id="UP000515957">
    <property type="component" value="Segment"/>
</dbReference>
<accession>A0A7G8LIT0</accession>
<evidence type="ECO:0000313" key="2">
    <source>
        <dbReference type="Proteomes" id="UP000515957"/>
    </source>
</evidence>
<name>A0A7G8LIT0_9CAUD</name>
<proteinExistence type="predicted"/>
<dbReference type="RefSeq" id="YP_010246226.1">
    <property type="nucleotide sequence ID" value="NC_060133.1"/>
</dbReference>
<gene>
    <name evidence="1" type="primary">119</name>
    <name evidence="1" type="ORF">SEA_RABBITRUN_119</name>
</gene>
<protein>
    <submittedName>
        <fullName evidence="1">Uncharacterized protein</fullName>
    </submittedName>
</protein>
<organism evidence="1 2">
    <name type="scientific">Gordonia phage Rabbitrun</name>
    <dbReference type="NCBI Taxonomy" id="2762280"/>
    <lineage>
        <taxon>Viruses</taxon>
        <taxon>Duplodnaviria</taxon>
        <taxon>Heunggongvirae</taxon>
        <taxon>Uroviricota</taxon>
        <taxon>Caudoviricetes</taxon>
        <taxon>Deeyouvirinae</taxon>
        <taxon>Nevillevirus</taxon>
        <taxon>Nevillevirus rabbitrun</taxon>
    </lineage>
</organism>
<dbReference type="KEGG" id="vg:70080765"/>
<keyword evidence="2" id="KW-1185">Reference proteome</keyword>
<evidence type="ECO:0000313" key="1">
    <source>
        <dbReference type="EMBL" id="QNJ57152.1"/>
    </source>
</evidence>
<reference evidence="1 2" key="1">
    <citation type="submission" date="2020-06" db="EMBL/GenBank/DDBJ databases">
        <authorList>
            <person name="Herren C.D."/>
            <person name="Smith Caldas M."/>
            <person name="Brooke G.M."/>
            <person name="Cabrera L.J."/>
            <person name="Caudill C.B."/>
            <person name="Ewell K.O."/>
            <person name="Haas C.L."/>
            <person name="Shapland G.L."/>
            <person name="Sitek C.J."/>
            <person name="Thompson J.S."/>
            <person name="Pollenz R.S."/>
            <person name="Garlena R.A."/>
            <person name="Russell D.A."/>
            <person name="Pope W.H."/>
            <person name="Jacobs-Sera D."/>
            <person name="Hatfull G.F."/>
        </authorList>
    </citation>
    <scope>NUCLEOTIDE SEQUENCE [LARGE SCALE GENOMIC DNA]</scope>
</reference>